<keyword evidence="4 6" id="KW-0472">Membrane</keyword>
<proteinExistence type="predicted"/>
<evidence type="ECO:0000256" key="5">
    <source>
        <dbReference type="SAM" id="MobiDB-lite"/>
    </source>
</evidence>
<evidence type="ECO:0000256" key="1">
    <source>
        <dbReference type="ARBA" id="ARBA00004141"/>
    </source>
</evidence>
<evidence type="ECO:0000259" key="7">
    <source>
        <dbReference type="Pfam" id="PF13515"/>
    </source>
</evidence>
<dbReference type="GeneID" id="37269013"/>
<evidence type="ECO:0000313" key="8">
    <source>
        <dbReference type="EMBL" id="PWO00918.1"/>
    </source>
</evidence>
<dbReference type="InterPro" id="IPR049453">
    <property type="entry name" value="Memb_transporter_dom"/>
</dbReference>
<dbReference type="PANTHER" id="PTHR47804">
    <property type="entry name" value="60S RIBOSOMAL PROTEIN L19"/>
    <property type="match status" value="1"/>
</dbReference>
<feature type="transmembrane region" description="Helical" evidence="6">
    <location>
        <begin position="71"/>
        <end position="89"/>
    </location>
</feature>
<reference evidence="8 9" key="1">
    <citation type="journal article" date="2018" name="Mol. Biol. Evol.">
        <title>Broad Genomic Sampling Reveals a Smut Pathogenic Ancestry of the Fungal Clade Ustilaginomycotina.</title>
        <authorList>
            <person name="Kijpornyongpan T."/>
            <person name="Mondo S.J."/>
            <person name="Barry K."/>
            <person name="Sandor L."/>
            <person name="Lee J."/>
            <person name="Lipzen A."/>
            <person name="Pangilinan J."/>
            <person name="LaButti K."/>
            <person name="Hainaut M."/>
            <person name="Henrissat B."/>
            <person name="Grigoriev I.V."/>
            <person name="Spatafora J.W."/>
            <person name="Aime M.C."/>
        </authorList>
    </citation>
    <scope>NUCLEOTIDE SEQUENCE [LARGE SCALE GENOMIC DNA]</scope>
    <source>
        <strain evidence="8 9">MCA 4186</strain>
    </source>
</reference>
<sequence>MRGRLECLPWPLLAARAKRLLPTLCGAFVLSVLVLVRPVQQFIGSYAFLVFPFFYLFFFPAGTVGDLIETVALSLFGAALGLGLSTLGLQGARWVSPAGSTESYPVPKARAVAACVLVGGVFVGSFISSAVPRLKTAVRIGMFCIIWNLSTGSAGGVTGRTFTELFYPALFAGATAMACGLLLFPRSAKETFATRLSASLGIIASIVEQSTADFFASEGDSLPSARLAQLRRQLVGDSGMAHAFEASGLEVSFSRLPVAAVEPLLATITGVKGWVACGLGLGLQLDTPDSATSRGSSQSERRPRVAFASDVQTNVEQLGAEVSRSFRLVQACVELTLKDQSVITQLSRVWSREQHSEFAALRSVLSTATLAGGGASNPKEANDGLSPDRAVQRQRKALRASIAKFREALQTVLGPDLPGRSTDSAMRPTADDPSQLLRRRAREHSERAREFEHGATSVPEWDENLTSVAFLMVSLMEIARDASVALKVSQAMLRSWHAHPRRTIWLPVVGWRSFLKGDAADQPPDEEEKDESNVVDEPVDRPFRATENLSREELAIVFGSEEALPKAAEDEQGQGLMAKIHRFSRRRSVVKSRMRLSRNLSRLKRNRHLRYAFKVALGIGVLSIPAFLGGSAREWWTSNRGQWMLVSYMYCLETSTGATFRVSAFRIVGTLTGVSYGLLSWHISKGNRFALAFLLTLGDPPASWLMQFTNAQGIGTVFAISHPIISLIPTVRQEENDVNKIGLDRGYMILLGIVAALLVNLFLWPYHARVFLQRHVARTTFTLQQLYLSLARQTISGSVPSPTSRARFAALEGRLQSHLDRCKGDLSIMVSELSIAPMPTDHFALLVGSLQSIADLMISLRQLRETFMLRSVYNETVVNLLDLRRDFISSVLLVLWSVGAAIRTHTPLPQFLPSPRLALDDLTLALKEHYHRRRGLQHSASASLSDMVHQALSTGDAASSRRSKHGQHHAFSAVHTPHRTRPPSPSSSGAATPVTPAHVRESSAPVQGISTPPRHRGVDYEASSSTFFTLAEHSILAAISQQLEIVLSATRDLVGEATFISTSFLPREAVGAAQMHQLSMSMTHHQSLTLQGELAARLAAQRPGPSDREVPDAATELAELAAHGSRSTQLPRLDDLFSPSTAGATKAARPS</sequence>
<feature type="transmembrane region" description="Helical" evidence="6">
    <location>
        <begin position="109"/>
        <end position="128"/>
    </location>
</feature>
<feature type="transmembrane region" description="Helical" evidence="6">
    <location>
        <begin position="667"/>
        <end position="684"/>
    </location>
</feature>
<evidence type="ECO:0000256" key="3">
    <source>
        <dbReference type="ARBA" id="ARBA00022989"/>
    </source>
</evidence>
<keyword evidence="9" id="KW-1185">Reference proteome</keyword>
<dbReference type="GO" id="GO:0016020">
    <property type="term" value="C:membrane"/>
    <property type="evidence" value="ECO:0007669"/>
    <property type="project" value="UniProtKB-SubCell"/>
</dbReference>
<dbReference type="InterPro" id="IPR023244">
    <property type="entry name" value="Brefeldin_A-sensitivity_4"/>
</dbReference>
<dbReference type="EMBL" id="KZ819284">
    <property type="protein sequence ID" value="PWO00918.1"/>
    <property type="molecule type" value="Genomic_DNA"/>
</dbReference>
<dbReference type="RefSeq" id="XP_025601196.1">
    <property type="nucleotide sequence ID" value="XM_025741469.1"/>
</dbReference>
<feature type="transmembrane region" description="Helical" evidence="6">
    <location>
        <begin position="611"/>
        <end position="630"/>
    </location>
</feature>
<evidence type="ECO:0000256" key="6">
    <source>
        <dbReference type="SAM" id="Phobius"/>
    </source>
</evidence>
<feature type="region of interest" description="Disordered" evidence="5">
    <location>
        <begin position="517"/>
        <end position="537"/>
    </location>
</feature>
<dbReference type="OrthoDB" id="68611at2759"/>
<protein>
    <recommendedName>
        <fullName evidence="7">Integral membrane bound transporter domain-containing protein</fullName>
    </recommendedName>
</protein>
<dbReference type="STRING" id="58919.A0A316ZGM5"/>
<evidence type="ECO:0000256" key="2">
    <source>
        <dbReference type="ARBA" id="ARBA00022692"/>
    </source>
</evidence>
<name>A0A316ZGM5_9BASI</name>
<keyword evidence="3 6" id="KW-1133">Transmembrane helix</keyword>
<evidence type="ECO:0000313" key="9">
    <source>
        <dbReference type="Proteomes" id="UP000245946"/>
    </source>
</evidence>
<accession>A0A316ZGM5</accession>
<dbReference type="PANTHER" id="PTHR47804:SF3">
    <property type="entry name" value="PROTEIN BRE4"/>
    <property type="match status" value="1"/>
</dbReference>
<organism evidence="8 9">
    <name type="scientific">Tilletiopsis washingtonensis</name>
    <dbReference type="NCBI Taxonomy" id="58919"/>
    <lineage>
        <taxon>Eukaryota</taxon>
        <taxon>Fungi</taxon>
        <taxon>Dikarya</taxon>
        <taxon>Basidiomycota</taxon>
        <taxon>Ustilaginomycotina</taxon>
        <taxon>Exobasidiomycetes</taxon>
        <taxon>Entylomatales</taxon>
        <taxon>Entylomatales incertae sedis</taxon>
        <taxon>Tilletiopsis</taxon>
    </lineage>
</organism>
<feature type="transmembrane region" description="Helical" evidence="6">
    <location>
        <begin position="140"/>
        <end position="159"/>
    </location>
</feature>
<keyword evidence="2 6" id="KW-0812">Transmembrane</keyword>
<feature type="compositionally biased region" description="Acidic residues" evidence="5">
    <location>
        <begin position="523"/>
        <end position="534"/>
    </location>
</feature>
<feature type="transmembrane region" description="Helical" evidence="6">
    <location>
        <begin position="20"/>
        <end position="36"/>
    </location>
</feature>
<feature type="region of interest" description="Disordered" evidence="5">
    <location>
        <begin position="371"/>
        <end position="393"/>
    </location>
</feature>
<feature type="domain" description="Integral membrane bound transporter" evidence="7">
    <location>
        <begin position="634"/>
        <end position="759"/>
    </location>
</feature>
<dbReference type="Pfam" id="PF13515">
    <property type="entry name" value="FUSC_2"/>
    <property type="match status" value="1"/>
</dbReference>
<feature type="transmembrane region" description="Helical" evidence="6">
    <location>
        <begin position="746"/>
        <end position="766"/>
    </location>
</feature>
<dbReference type="AlphaFoldDB" id="A0A316ZGM5"/>
<feature type="region of interest" description="Disordered" evidence="5">
    <location>
        <begin position="1121"/>
        <end position="1151"/>
    </location>
</feature>
<evidence type="ECO:0000256" key="4">
    <source>
        <dbReference type="ARBA" id="ARBA00023136"/>
    </source>
</evidence>
<feature type="transmembrane region" description="Helical" evidence="6">
    <location>
        <begin position="165"/>
        <end position="184"/>
    </location>
</feature>
<feature type="transmembrane region" description="Helical" evidence="6">
    <location>
        <begin position="42"/>
        <end position="59"/>
    </location>
</feature>
<dbReference type="PRINTS" id="PR02047">
    <property type="entry name" value="BREFELDNASP4"/>
</dbReference>
<dbReference type="Proteomes" id="UP000245946">
    <property type="component" value="Unassembled WGS sequence"/>
</dbReference>
<feature type="region of interest" description="Disordered" evidence="5">
    <location>
        <begin position="951"/>
        <end position="1015"/>
    </location>
</feature>
<feature type="compositionally biased region" description="Low complexity" evidence="5">
    <location>
        <begin position="986"/>
        <end position="996"/>
    </location>
</feature>
<comment type="subcellular location">
    <subcellularLocation>
        <location evidence="1">Membrane</location>
        <topology evidence="1">Multi-pass membrane protein</topology>
    </subcellularLocation>
</comment>
<gene>
    <name evidence="8" type="ORF">FA09DRAFT_327633</name>
</gene>
<dbReference type="InterPro" id="IPR052430">
    <property type="entry name" value="IVT-Associated"/>
</dbReference>